<proteinExistence type="inferred from homology"/>
<keyword evidence="5 6" id="KW-0472">Membrane</keyword>
<feature type="transmembrane region" description="Helical" evidence="6">
    <location>
        <begin position="194"/>
        <end position="212"/>
    </location>
</feature>
<dbReference type="GO" id="GO:0005886">
    <property type="term" value="C:plasma membrane"/>
    <property type="evidence" value="ECO:0007669"/>
    <property type="project" value="UniProtKB-SubCell"/>
</dbReference>
<keyword evidence="4 6" id="KW-1133">Transmembrane helix</keyword>
<dbReference type="STRING" id="1561.NPD11_1090"/>
<name>A0A0A7FV63_9CLOT</name>
<evidence type="ECO:0000256" key="2">
    <source>
        <dbReference type="ARBA" id="ARBA00022475"/>
    </source>
</evidence>
<comment type="similarity">
    <text evidence="6">Belongs to the TVP38/TMEM64 family.</text>
</comment>
<keyword evidence="3 6" id="KW-0812">Transmembrane</keyword>
<dbReference type="EMBL" id="CP006905">
    <property type="protein sequence ID" value="AIY82711.1"/>
    <property type="molecule type" value="Genomic_DNA"/>
</dbReference>
<dbReference type="KEGG" id="cbv:U729_1925"/>
<keyword evidence="2 6" id="KW-1003">Cell membrane</keyword>
<comment type="caution">
    <text evidence="6">Lacks conserved residue(s) required for the propagation of feature annotation.</text>
</comment>
<feature type="transmembrane region" description="Helical" evidence="6">
    <location>
        <begin position="49"/>
        <end position="74"/>
    </location>
</feature>
<feature type="transmembrane region" description="Helical" evidence="6">
    <location>
        <begin position="86"/>
        <end position="105"/>
    </location>
</feature>
<dbReference type="HOGENOM" id="CLU_038944_8_2_9"/>
<dbReference type="Pfam" id="PF09335">
    <property type="entry name" value="VTT_dom"/>
    <property type="match status" value="1"/>
</dbReference>
<evidence type="ECO:0000256" key="4">
    <source>
        <dbReference type="ARBA" id="ARBA00022989"/>
    </source>
</evidence>
<keyword evidence="9" id="KW-1185">Reference proteome</keyword>
<dbReference type="PANTHER" id="PTHR12677:SF49">
    <property type="entry name" value="TVP38_TMEM64 FAMILY MEMBRANE PROTEIN"/>
    <property type="match status" value="1"/>
</dbReference>
<dbReference type="InterPro" id="IPR032816">
    <property type="entry name" value="VTT_dom"/>
</dbReference>
<reference evidence="8 9" key="1">
    <citation type="journal article" date="2015" name="Infect. Genet. Evol.">
        <title>Genomic sequences of six botulinum neurotoxin-producing strains representing three clostridial species illustrate the mobility and diversity of botulinum neurotoxin genes.</title>
        <authorList>
            <person name="Smith T.J."/>
            <person name="Hill K.K."/>
            <person name="Xie G."/>
            <person name="Foley B.T."/>
            <person name="Williamson C.H."/>
            <person name="Foster J.T."/>
            <person name="Johnson S.L."/>
            <person name="Chertkov O."/>
            <person name="Teshima H."/>
            <person name="Gibbons H.S."/>
            <person name="Johnsky L.A."/>
            <person name="Karavis M.A."/>
            <person name="Smith L.A."/>
        </authorList>
    </citation>
    <scope>NUCLEOTIDE SEQUENCE [LARGE SCALE GENOMIC DNA]</scope>
    <source>
        <strain evidence="8">Sullivan</strain>
    </source>
</reference>
<evidence type="ECO:0000259" key="7">
    <source>
        <dbReference type="Pfam" id="PF09335"/>
    </source>
</evidence>
<evidence type="ECO:0000256" key="3">
    <source>
        <dbReference type="ARBA" id="ARBA00022692"/>
    </source>
</evidence>
<evidence type="ECO:0000313" key="8">
    <source>
        <dbReference type="EMBL" id="AIY82711.1"/>
    </source>
</evidence>
<gene>
    <name evidence="8" type="ORF">U729_1925</name>
</gene>
<feature type="transmembrane region" description="Helical" evidence="6">
    <location>
        <begin position="7"/>
        <end position="29"/>
    </location>
</feature>
<dbReference type="AlphaFoldDB" id="A0A0A7FV63"/>
<dbReference type="Proteomes" id="UP000030635">
    <property type="component" value="Chromosome"/>
</dbReference>
<dbReference type="eggNOG" id="COG0398">
    <property type="taxonomic scope" value="Bacteria"/>
</dbReference>
<dbReference type="PANTHER" id="PTHR12677">
    <property type="entry name" value="GOLGI APPARATUS MEMBRANE PROTEIN TVP38-RELATED"/>
    <property type="match status" value="1"/>
</dbReference>
<evidence type="ECO:0000256" key="6">
    <source>
        <dbReference type="RuleBase" id="RU366058"/>
    </source>
</evidence>
<accession>A0A0A7FV63</accession>
<dbReference type="InterPro" id="IPR015414">
    <property type="entry name" value="TMEM64"/>
</dbReference>
<organism evidence="8 9">
    <name type="scientific">Clostridium baratii str. Sullivan</name>
    <dbReference type="NCBI Taxonomy" id="1415775"/>
    <lineage>
        <taxon>Bacteria</taxon>
        <taxon>Bacillati</taxon>
        <taxon>Bacillota</taxon>
        <taxon>Clostridia</taxon>
        <taxon>Eubacteriales</taxon>
        <taxon>Clostridiaceae</taxon>
        <taxon>Clostridium</taxon>
    </lineage>
</organism>
<dbReference type="RefSeq" id="WP_039314173.1">
    <property type="nucleotide sequence ID" value="NZ_CP006905.1"/>
</dbReference>
<comment type="subcellular location">
    <subcellularLocation>
        <location evidence="1 6">Cell membrane</location>
        <topology evidence="1 6">Multi-pass membrane protein</topology>
    </subcellularLocation>
</comment>
<evidence type="ECO:0000313" key="9">
    <source>
        <dbReference type="Proteomes" id="UP000030635"/>
    </source>
</evidence>
<evidence type="ECO:0000256" key="1">
    <source>
        <dbReference type="ARBA" id="ARBA00004651"/>
    </source>
</evidence>
<protein>
    <recommendedName>
        <fullName evidence="6">TVP38/TMEM64 family membrane protein</fullName>
    </recommendedName>
</protein>
<evidence type="ECO:0000256" key="5">
    <source>
        <dbReference type="ARBA" id="ARBA00023136"/>
    </source>
</evidence>
<sequence>MERKKLNILKFVIFIALVGVCIFILLENWTTISNLDTEKISIFIKEHGLIAAILYLILFTIKPFFVVIPTNVIAIASGMMFGPIKGFLLTMAGFFISGTVAFYIARLLGRGFVEGIIGKKFIKLEDNMEKNGFKILFLLRLPPILPFDPLSYACGLTKIKYKDFILASLLGVVPETMCYSVLGKSFKNPLSVEFLLPIGILLIGVISSKFLIKPKKQSEA</sequence>
<feature type="domain" description="VTT" evidence="7">
    <location>
        <begin position="68"/>
        <end position="184"/>
    </location>
</feature>
<dbReference type="OrthoDB" id="9812980at2"/>